<organism evidence="2 3">
    <name type="scientific">Clostridium sartagoforme</name>
    <dbReference type="NCBI Taxonomy" id="84031"/>
    <lineage>
        <taxon>Bacteria</taxon>
        <taxon>Bacillati</taxon>
        <taxon>Bacillota</taxon>
        <taxon>Clostridia</taxon>
        <taxon>Eubacteriales</taxon>
        <taxon>Clostridiaceae</taxon>
        <taxon>Clostridium</taxon>
    </lineage>
</organism>
<evidence type="ECO:0000256" key="1">
    <source>
        <dbReference type="SAM" id="Phobius"/>
    </source>
</evidence>
<feature type="transmembrane region" description="Helical" evidence="1">
    <location>
        <begin position="56"/>
        <end position="76"/>
    </location>
</feature>
<dbReference type="AlphaFoldDB" id="A0A4S2DHI4"/>
<evidence type="ECO:0000313" key="2">
    <source>
        <dbReference type="EMBL" id="TGY40343.1"/>
    </source>
</evidence>
<keyword evidence="1" id="KW-0812">Transmembrane</keyword>
<accession>A0A4S2DHI4</accession>
<feature type="transmembrane region" description="Helical" evidence="1">
    <location>
        <begin position="136"/>
        <end position="155"/>
    </location>
</feature>
<comment type="caution">
    <text evidence="2">The sequence shown here is derived from an EMBL/GenBank/DDBJ whole genome shotgun (WGS) entry which is preliminary data.</text>
</comment>
<dbReference type="RefSeq" id="WP_136008105.1">
    <property type="nucleotide sequence ID" value="NZ_SRYR01000014.1"/>
</dbReference>
<dbReference type="OrthoDB" id="2049764at2"/>
<proteinExistence type="predicted"/>
<name>A0A4S2DHI4_9CLOT</name>
<sequence>MLGIFCGNECSTNEEYKGFIKKRIVCFIGVIILGVITLIVTFLGNKIFSGSISEKMLGVYTGFGSGLIFAGAILLIKNSVLLKNEEKLRKSHIENTDERNKEISLKATRVALGVMLVTMYLVALIGGLWYPELTKILLILVGIFLLAYLIAYKAISRKI</sequence>
<evidence type="ECO:0000313" key="3">
    <source>
        <dbReference type="Proteomes" id="UP000306888"/>
    </source>
</evidence>
<gene>
    <name evidence="2" type="ORF">E5347_15355</name>
</gene>
<feature type="transmembrane region" description="Helical" evidence="1">
    <location>
        <begin position="24"/>
        <end position="44"/>
    </location>
</feature>
<keyword evidence="1" id="KW-1133">Transmembrane helix</keyword>
<keyword evidence="1" id="KW-0472">Membrane</keyword>
<keyword evidence="3" id="KW-1185">Reference proteome</keyword>
<dbReference type="Proteomes" id="UP000306888">
    <property type="component" value="Unassembled WGS sequence"/>
</dbReference>
<protein>
    <recommendedName>
        <fullName evidence="4">DUF2178 domain-containing protein</fullName>
    </recommendedName>
</protein>
<reference evidence="2 3" key="1">
    <citation type="submission" date="2019-04" db="EMBL/GenBank/DDBJ databases">
        <title>Microbes associate with the intestines of laboratory mice.</title>
        <authorList>
            <person name="Navarre W."/>
            <person name="Wong E."/>
            <person name="Huang K."/>
            <person name="Tropini C."/>
            <person name="Ng K."/>
            <person name="Yu B."/>
        </authorList>
    </citation>
    <scope>NUCLEOTIDE SEQUENCE [LARGE SCALE GENOMIC DNA]</scope>
    <source>
        <strain evidence="2 3">NM50_B9-20</strain>
    </source>
</reference>
<evidence type="ECO:0008006" key="4">
    <source>
        <dbReference type="Google" id="ProtNLM"/>
    </source>
</evidence>
<dbReference type="Pfam" id="PF20040">
    <property type="entry name" value="DUF6442"/>
    <property type="match status" value="1"/>
</dbReference>
<dbReference type="EMBL" id="SRYR01000014">
    <property type="protein sequence ID" value="TGY40343.1"/>
    <property type="molecule type" value="Genomic_DNA"/>
</dbReference>
<feature type="transmembrane region" description="Helical" evidence="1">
    <location>
        <begin position="110"/>
        <end position="130"/>
    </location>
</feature>
<dbReference type="InterPro" id="IPR045620">
    <property type="entry name" value="DUF6442"/>
</dbReference>